<comment type="caution">
    <text evidence="1">The sequence shown here is derived from an EMBL/GenBank/DDBJ whole genome shotgun (WGS) entry which is preliminary data.</text>
</comment>
<sequence>MILLLFGILDTLLIPDPFQFEPELTILPGIVTPRQNMGADLKLGDPIGIKIDYYSLYADFNLGYERGEDWIRYESRQAEGKVILPITTTIAEIGGGYHRSARLDSPSSFFSQVTITTGTKVILQGEGGVSYHQVGTRRIRGYSISQKVLLPKVSLIPHFRIGLKKTAFGELKGFWFGLIPSPFLLRLGYAGTKPAFQVGFTPAVFGLNLRFQRGMIPTPFTYLYSHPPIRFSDSIKTGFLSYGVAGRLKIGPITVRFDIQEWDSLPVPGPDNFRGRMDPVCYHSGSLSLPFPTDSLTFFFRRSDIRYGPRWVVGSSLLIWNLGGDISYLRYPSGSVVSPTIFFRFRRLKLGLSYSSPLAEIYPGYRLKQRITFLLSGRISPQ</sequence>
<dbReference type="EMBL" id="QNBE01000007">
    <property type="protein sequence ID" value="RKX71510.1"/>
    <property type="molecule type" value="Genomic_DNA"/>
</dbReference>
<reference evidence="1 2" key="1">
    <citation type="submission" date="2018-06" db="EMBL/GenBank/DDBJ databases">
        <title>Extensive metabolic versatility and redundancy in microbially diverse, dynamic hydrothermal sediments.</title>
        <authorList>
            <person name="Dombrowski N."/>
            <person name="Teske A."/>
            <person name="Baker B.J."/>
        </authorList>
    </citation>
    <scope>NUCLEOTIDE SEQUENCE [LARGE SCALE GENOMIC DNA]</scope>
    <source>
        <strain evidence="1">B36_G15</strain>
    </source>
</reference>
<name>A0A660SNG3_UNCW3</name>
<dbReference type="AlphaFoldDB" id="A0A660SNG3"/>
<dbReference type="Proteomes" id="UP000268469">
    <property type="component" value="Unassembled WGS sequence"/>
</dbReference>
<accession>A0A660SNG3</accession>
<evidence type="ECO:0000313" key="1">
    <source>
        <dbReference type="EMBL" id="RKX71510.1"/>
    </source>
</evidence>
<evidence type="ECO:0000313" key="2">
    <source>
        <dbReference type="Proteomes" id="UP000268469"/>
    </source>
</evidence>
<protein>
    <submittedName>
        <fullName evidence="1">Uncharacterized protein</fullName>
    </submittedName>
</protein>
<proteinExistence type="predicted"/>
<organism evidence="1 2">
    <name type="scientific">candidate division WOR-3 bacterium</name>
    <dbReference type="NCBI Taxonomy" id="2052148"/>
    <lineage>
        <taxon>Bacteria</taxon>
        <taxon>Bacteria division WOR-3</taxon>
    </lineage>
</organism>
<gene>
    <name evidence="1" type="ORF">DRP53_01255</name>
</gene>